<feature type="compositionally biased region" description="Basic residues" evidence="1">
    <location>
        <begin position="40"/>
        <end position="57"/>
    </location>
</feature>
<feature type="compositionally biased region" description="Polar residues" evidence="1">
    <location>
        <begin position="1"/>
        <end position="11"/>
    </location>
</feature>
<evidence type="ECO:0000313" key="3">
    <source>
        <dbReference type="Proteomes" id="UP000799118"/>
    </source>
</evidence>
<accession>A0A6A4HVD8</accession>
<evidence type="ECO:0000256" key="1">
    <source>
        <dbReference type="SAM" id="MobiDB-lite"/>
    </source>
</evidence>
<gene>
    <name evidence="2" type="ORF">BT96DRAFT_991854</name>
</gene>
<keyword evidence="3" id="KW-1185">Reference proteome</keyword>
<protein>
    <submittedName>
        <fullName evidence="2">Uncharacterized protein</fullName>
    </submittedName>
</protein>
<dbReference type="Proteomes" id="UP000799118">
    <property type="component" value="Unassembled WGS sequence"/>
</dbReference>
<name>A0A6A4HVD8_9AGAR</name>
<dbReference type="AlphaFoldDB" id="A0A6A4HVD8"/>
<sequence>MSAPTSANASSALAVPRIQPLPFSPGTTSSARSGSSSHPKSQKPLHSNKQRHLSKRQRLYDIDRKPSIFSVDRSTVSKVLKDKVQWLNVRSDMQGHGCFRQNRMLSKKRPLKFPNIDSRMVDWLQEVMGEFYSGLPKASIPNFSTPIPNDSAPFLARGPLSDAKIRAKATEIARDLRISKGSGVDTCQNNSTRNEVSLTSAAVPVKHLTHQTSSMQNSSLQPFPFPDPGAQNISSTHQFKPPLSAAKIPTHAECVDYLARISHCVDEGPGQGILSGRKREWLRKLQVQFVAAGSSEAPIVLDPDEEAL</sequence>
<dbReference type="EMBL" id="ML769443">
    <property type="protein sequence ID" value="KAE9401690.1"/>
    <property type="molecule type" value="Genomic_DNA"/>
</dbReference>
<dbReference type="OrthoDB" id="9909311at2759"/>
<reference evidence="2" key="1">
    <citation type="journal article" date="2019" name="Environ. Microbiol.">
        <title>Fungal ecological strategies reflected in gene transcription - a case study of two litter decomposers.</title>
        <authorList>
            <person name="Barbi F."/>
            <person name="Kohler A."/>
            <person name="Barry K."/>
            <person name="Baskaran P."/>
            <person name="Daum C."/>
            <person name="Fauchery L."/>
            <person name="Ihrmark K."/>
            <person name="Kuo A."/>
            <person name="LaButti K."/>
            <person name="Lipzen A."/>
            <person name="Morin E."/>
            <person name="Grigoriev I.V."/>
            <person name="Henrissat B."/>
            <person name="Lindahl B."/>
            <person name="Martin F."/>
        </authorList>
    </citation>
    <scope>NUCLEOTIDE SEQUENCE</scope>
    <source>
        <strain evidence="2">JB14</strain>
    </source>
</reference>
<proteinExistence type="predicted"/>
<organism evidence="2 3">
    <name type="scientific">Gymnopus androsaceus JB14</name>
    <dbReference type="NCBI Taxonomy" id="1447944"/>
    <lineage>
        <taxon>Eukaryota</taxon>
        <taxon>Fungi</taxon>
        <taxon>Dikarya</taxon>
        <taxon>Basidiomycota</taxon>
        <taxon>Agaricomycotina</taxon>
        <taxon>Agaricomycetes</taxon>
        <taxon>Agaricomycetidae</taxon>
        <taxon>Agaricales</taxon>
        <taxon>Marasmiineae</taxon>
        <taxon>Omphalotaceae</taxon>
        <taxon>Gymnopus</taxon>
    </lineage>
</organism>
<feature type="compositionally biased region" description="Low complexity" evidence="1">
    <location>
        <begin position="24"/>
        <end position="39"/>
    </location>
</feature>
<feature type="region of interest" description="Disordered" evidence="1">
    <location>
        <begin position="1"/>
        <end position="58"/>
    </location>
</feature>
<evidence type="ECO:0000313" key="2">
    <source>
        <dbReference type="EMBL" id="KAE9401690.1"/>
    </source>
</evidence>